<dbReference type="PANTHER" id="PTHR22957:SF462">
    <property type="entry name" value="TBC1 DOMAIN FAMILY MEMBER 22B"/>
    <property type="match status" value="1"/>
</dbReference>
<dbReference type="FunFam" id="1.10.10.750:FF:000009">
    <property type="entry name" value="TBC1 domain family member 22A"/>
    <property type="match status" value="1"/>
</dbReference>
<comment type="function">
    <text evidence="3">May act as a GTPase-activating protein for Rab family protein(s).</text>
</comment>
<dbReference type="FunCoup" id="A0A6P6EUP9">
    <property type="interactions" value="3639"/>
</dbReference>
<evidence type="ECO:0000256" key="2">
    <source>
        <dbReference type="ARBA" id="ARBA00022553"/>
    </source>
</evidence>
<feature type="domain" description="Rab-GAP TBC" evidence="5">
    <location>
        <begin position="210"/>
        <end position="434"/>
    </location>
</feature>
<dbReference type="CTD" id="55633"/>
<dbReference type="GeneID" id="101560376"/>
<accession>A0A6P6EUP9</accession>
<gene>
    <name evidence="7" type="primary">Tbc1d22b</name>
</gene>
<reference evidence="7" key="1">
    <citation type="submission" date="2025-08" db="UniProtKB">
        <authorList>
            <consortium name="RefSeq"/>
        </authorList>
    </citation>
    <scope>IDENTIFICATION</scope>
</reference>
<dbReference type="InParanoid" id="A0A6P6EUP9"/>
<dbReference type="PANTHER" id="PTHR22957">
    <property type="entry name" value="TBC1 DOMAIN FAMILY MEMBER GTPASE-ACTIVATING PROTEIN"/>
    <property type="match status" value="1"/>
</dbReference>
<dbReference type="AlphaFoldDB" id="A0A6P6EUP9"/>
<keyword evidence="4" id="KW-0472">Membrane</keyword>
<evidence type="ECO:0000256" key="1">
    <source>
        <dbReference type="ARBA" id="ARBA00022468"/>
    </source>
</evidence>
<dbReference type="Pfam" id="PF00566">
    <property type="entry name" value="RabGAP-TBC"/>
    <property type="match status" value="1"/>
</dbReference>
<protein>
    <submittedName>
        <fullName evidence="7">TBC1 domain family member 22B isoform X1</fullName>
    </submittedName>
</protein>
<dbReference type="FunFam" id="1.10.8.270:FF:000004">
    <property type="entry name" value="TBC1 domain family, member 22B"/>
    <property type="match status" value="1"/>
</dbReference>
<keyword evidence="4" id="KW-1133">Transmembrane helix</keyword>
<dbReference type="SMART" id="SM00164">
    <property type="entry name" value="TBC"/>
    <property type="match status" value="1"/>
</dbReference>
<dbReference type="Gene3D" id="1.10.472.80">
    <property type="entry name" value="Ypt/Rab-GAP domain of gyp1p, domain 3"/>
    <property type="match status" value="1"/>
</dbReference>
<keyword evidence="6" id="KW-1185">Reference proteome</keyword>
<keyword evidence="4" id="KW-0812">Transmembrane</keyword>
<dbReference type="SUPFAM" id="SSF47923">
    <property type="entry name" value="Ypt/Rab-GAP domain of gyp1p"/>
    <property type="match status" value="2"/>
</dbReference>
<evidence type="ECO:0000259" key="5">
    <source>
        <dbReference type="PROSITE" id="PS50086"/>
    </source>
</evidence>
<dbReference type="FunFam" id="1.10.472.80:FF:000001">
    <property type="entry name" value="TBC1 domain family member 22B"/>
    <property type="match status" value="1"/>
</dbReference>
<dbReference type="Gene3D" id="1.10.8.270">
    <property type="entry name" value="putative rabgap domain of human tbc1 domain family member 14 like domains"/>
    <property type="match status" value="1"/>
</dbReference>
<dbReference type="Proteomes" id="UP000515203">
    <property type="component" value="Unplaced"/>
</dbReference>
<dbReference type="OrthoDB" id="26371at2759"/>
<dbReference type="RefSeq" id="XP_023576060.1">
    <property type="nucleotide sequence ID" value="XM_023720292.1"/>
</dbReference>
<evidence type="ECO:0000256" key="4">
    <source>
        <dbReference type="SAM" id="Phobius"/>
    </source>
</evidence>
<organism evidence="6 7">
    <name type="scientific">Octodon degus</name>
    <name type="common">Degu</name>
    <name type="synonym">Sciurus degus</name>
    <dbReference type="NCBI Taxonomy" id="10160"/>
    <lineage>
        <taxon>Eukaryota</taxon>
        <taxon>Metazoa</taxon>
        <taxon>Chordata</taxon>
        <taxon>Craniata</taxon>
        <taxon>Vertebrata</taxon>
        <taxon>Euteleostomi</taxon>
        <taxon>Mammalia</taxon>
        <taxon>Eutheria</taxon>
        <taxon>Euarchontoglires</taxon>
        <taxon>Glires</taxon>
        <taxon>Rodentia</taxon>
        <taxon>Hystricomorpha</taxon>
        <taxon>Octodontidae</taxon>
        <taxon>Octodon</taxon>
    </lineage>
</organism>
<dbReference type="GO" id="GO:0005096">
    <property type="term" value="F:GTPase activator activity"/>
    <property type="evidence" value="ECO:0007669"/>
    <property type="project" value="UniProtKB-KW"/>
</dbReference>
<feature type="transmembrane region" description="Helical" evidence="4">
    <location>
        <begin position="557"/>
        <end position="580"/>
    </location>
</feature>
<evidence type="ECO:0000313" key="6">
    <source>
        <dbReference type="Proteomes" id="UP000515203"/>
    </source>
</evidence>
<sequence length="588" mass="68230">MAAENSKQFWKRSAKLPGSIQPVYGAQHPPLDPRLSKNFIKERSKVNTVPLKNKKASSFHEFARNTSDAWDIGDDEEEDFSSPSFQTLNSKVALATAAQVLENHSKLRVKPERSQSTSCEVPASYKVLKSSSDAQLSRNASDTCLRNPLHKQQSLPLRPIIPLVARISDQNASGAPPMTVREKTRLEKFRQLLSSHNTDLDELRKCSWPGVPREVRPVTWRLLSGYLPANTERRKLTLQRKREEYFGFIEQYYDSRNEEHHQDTYRQIHIDIPRTNPLIPLFQQPLVQEIFERILFIWAIRHPASGYVQGINDLVTPFFVVFLSEYVEEDVENFDVTNLSQDRLRSIEADSFWCMSKLLDGIQDNYTFAQPGIQRKVKALEELVSRIDEQVHNHFRRYEVEYLQFAFRWMNNLLMRELPLRCTIRLWDTYQSEPEGFSHFHLYVCAAFLIKWRKEILDEEDFQGLLMLLQNLPTIHWGNEEIGLLLAEAYRLKYLCACARSVLASPSVRVQTGPTRCDQVDKCPLRRIRVGREKGLFTSPNPFSMMTHSKILCVNCVIMYMGKVVQIYVLFVADMSLYLYRASRVNAS</sequence>
<keyword evidence="1" id="KW-0343">GTPase activation</keyword>
<keyword evidence="2" id="KW-0597">Phosphoprotein</keyword>
<dbReference type="InterPro" id="IPR000195">
    <property type="entry name" value="Rab-GAP-TBC_dom"/>
</dbReference>
<dbReference type="InterPro" id="IPR035969">
    <property type="entry name" value="Rab-GAP_TBC_sf"/>
</dbReference>
<evidence type="ECO:0000313" key="7">
    <source>
        <dbReference type="RefSeq" id="XP_023576060.1"/>
    </source>
</evidence>
<dbReference type="PROSITE" id="PS50086">
    <property type="entry name" value="TBC_RABGAP"/>
    <property type="match status" value="1"/>
</dbReference>
<evidence type="ECO:0000256" key="3">
    <source>
        <dbReference type="ARBA" id="ARBA00043879"/>
    </source>
</evidence>
<proteinExistence type="predicted"/>
<name>A0A6P6EUP9_OCTDE</name>
<dbReference type="GO" id="GO:0071889">
    <property type="term" value="F:14-3-3 protein binding"/>
    <property type="evidence" value="ECO:0007669"/>
    <property type="project" value="UniProtKB-ARBA"/>
</dbReference>